<dbReference type="EMBL" id="RKHK01000001">
    <property type="protein sequence ID" value="ROR72366.1"/>
    <property type="molecule type" value="Genomic_DNA"/>
</dbReference>
<protein>
    <submittedName>
        <fullName evidence="1">Uncharacterized protein DUF1905</fullName>
    </submittedName>
</protein>
<comment type="caution">
    <text evidence="1">The sequence shown here is derived from an EMBL/GenBank/DDBJ whole genome shotgun (WGS) entry which is preliminary data.</text>
</comment>
<proteinExistence type="predicted"/>
<dbReference type="Gene3D" id="2.40.30.100">
    <property type="entry name" value="AF2212/PG0164-like"/>
    <property type="match status" value="1"/>
</dbReference>
<name>A0A3N2BAR3_9MICO</name>
<keyword evidence="2" id="KW-1185">Reference proteome</keyword>
<dbReference type="Proteomes" id="UP000280668">
    <property type="component" value="Unassembled WGS sequence"/>
</dbReference>
<dbReference type="OrthoDB" id="9808666at2"/>
<evidence type="ECO:0000313" key="1">
    <source>
        <dbReference type="EMBL" id="ROR72366.1"/>
    </source>
</evidence>
<dbReference type="InterPro" id="IPR015018">
    <property type="entry name" value="DUF1905"/>
</dbReference>
<dbReference type="SUPFAM" id="SSF141694">
    <property type="entry name" value="AF2212/PG0164-like"/>
    <property type="match status" value="1"/>
</dbReference>
<gene>
    <name evidence="1" type="ORF">EDD31_0717</name>
</gene>
<dbReference type="RefSeq" id="WP_123302938.1">
    <property type="nucleotide sequence ID" value="NZ_RKHK01000001.1"/>
</dbReference>
<sequence>MDFTFDAELWRWEVRTDTWTFVSLPAEVADEILHLAGPIERGFGSLRVEVTVGGTVWRTSIFPSDETYVLPIKKAVRTAERLAIGETVSLRLRLVDLEAAGEAGPGRHQP</sequence>
<dbReference type="AlphaFoldDB" id="A0A3N2BAR3"/>
<evidence type="ECO:0000313" key="2">
    <source>
        <dbReference type="Proteomes" id="UP000280668"/>
    </source>
</evidence>
<reference evidence="1 2" key="1">
    <citation type="submission" date="2018-11" db="EMBL/GenBank/DDBJ databases">
        <title>Sequencing the genomes of 1000 actinobacteria strains.</title>
        <authorList>
            <person name="Klenk H.-P."/>
        </authorList>
    </citation>
    <scope>NUCLEOTIDE SEQUENCE [LARGE SCALE GENOMIC DNA]</scope>
    <source>
        <strain evidence="1 2">DSM 11294</strain>
    </source>
</reference>
<dbReference type="Pfam" id="PF08922">
    <property type="entry name" value="DUF1905"/>
    <property type="match status" value="1"/>
</dbReference>
<dbReference type="InterPro" id="IPR037079">
    <property type="entry name" value="AF2212/PG0164-like_sf"/>
</dbReference>
<organism evidence="1 2">
    <name type="scientific">Bogoriella caseilytica</name>
    <dbReference type="NCBI Taxonomy" id="56055"/>
    <lineage>
        <taxon>Bacteria</taxon>
        <taxon>Bacillati</taxon>
        <taxon>Actinomycetota</taxon>
        <taxon>Actinomycetes</taxon>
        <taxon>Micrococcales</taxon>
        <taxon>Bogoriellaceae</taxon>
        <taxon>Bogoriella</taxon>
    </lineage>
</organism>
<accession>A0A3N2BAR3</accession>